<dbReference type="AlphaFoldDB" id="A0A2I1PAZ7"/>
<dbReference type="OrthoDB" id="9794948at2"/>
<dbReference type="Pfam" id="PF04299">
    <property type="entry name" value="FMN_bind_2"/>
    <property type="match status" value="1"/>
</dbReference>
<sequence>MLVFPQDAARDEAEWREWLDGPELFGVLAVNNADPAGAPVVVPTHATLLTGIEGEDGPRDELVLHLARVNPVFEHLEEHGEVRFVVTGAVAYVPGPWRAAPDVPPEHGVPTSYYASVQFRCGVQVVDDPAGKAEVLTHQFADLQPEGGSAPVTAEGGPYARMLPAITALRLPVREVVAKFKYDDEKPAEHRQRVSAHLEERGRPGDRAAARQQRRRLEDGA</sequence>
<dbReference type="Proteomes" id="UP000234206">
    <property type="component" value="Unassembled WGS sequence"/>
</dbReference>
<reference evidence="2 3" key="1">
    <citation type="submission" date="2017-12" db="EMBL/GenBank/DDBJ databases">
        <title>Phylogenetic diversity of female urinary microbiome.</title>
        <authorList>
            <person name="Thomas-White K."/>
            <person name="Wolfe A.J."/>
        </authorList>
    </citation>
    <scope>NUCLEOTIDE SEQUENCE [LARGE SCALE GENOMIC DNA]</scope>
    <source>
        <strain evidence="2 3">UMB1298</strain>
    </source>
</reference>
<comment type="caution">
    <text evidence="2">The sequence shown here is derived from an EMBL/GenBank/DDBJ whole genome shotgun (WGS) entry which is preliminary data.</text>
</comment>
<organism evidence="2 3">
    <name type="scientific">Kytococcus schroeteri</name>
    <dbReference type="NCBI Taxonomy" id="138300"/>
    <lineage>
        <taxon>Bacteria</taxon>
        <taxon>Bacillati</taxon>
        <taxon>Actinomycetota</taxon>
        <taxon>Actinomycetes</taxon>
        <taxon>Micrococcales</taxon>
        <taxon>Kytococcaceae</taxon>
        <taxon>Kytococcus</taxon>
    </lineage>
</organism>
<feature type="region of interest" description="Disordered" evidence="1">
    <location>
        <begin position="184"/>
        <end position="221"/>
    </location>
</feature>
<evidence type="ECO:0000313" key="3">
    <source>
        <dbReference type="Proteomes" id="UP000234206"/>
    </source>
</evidence>
<dbReference type="InterPro" id="IPR007396">
    <property type="entry name" value="TR_PAI2-type"/>
</dbReference>
<gene>
    <name evidence="2" type="ORF">CYJ76_05915</name>
</gene>
<dbReference type="RefSeq" id="WP_101849520.1">
    <property type="nucleotide sequence ID" value="NZ_PKIZ01000009.1"/>
</dbReference>
<dbReference type="InterPro" id="IPR012349">
    <property type="entry name" value="Split_barrel_FMN-bd"/>
</dbReference>
<accession>A0A2I1PAZ7</accession>
<dbReference type="PANTHER" id="PTHR35802:SF1">
    <property type="entry name" value="PROTEASE SYNTHASE AND SPORULATION PROTEIN PAI 2"/>
    <property type="match status" value="1"/>
</dbReference>
<name>A0A2I1PAZ7_9MICO</name>
<dbReference type="SUPFAM" id="SSF50475">
    <property type="entry name" value="FMN-binding split barrel"/>
    <property type="match status" value="1"/>
</dbReference>
<dbReference type="Gene3D" id="2.30.110.10">
    <property type="entry name" value="Electron Transport, Fmn-binding Protein, Chain A"/>
    <property type="match status" value="1"/>
</dbReference>
<dbReference type="PANTHER" id="PTHR35802">
    <property type="entry name" value="PROTEASE SYNTHASE AND SPORULATION PROTEIN PAI 2"/>
    <property type="match status" value="1"/>
</dbReference>
<evidence type="ECO:0000313" key="2">
    <source>
        <dbReference type="EMBL" id="PKZ41783.1"/>
    </source>
</evidence>
<protein>
    <submittedName>
        <fullName evidence="2">Transcriptional regulator</fullName>
    </submittedName>
</protein>
<dbReference type="EMBL" id="PKIZ01000009">
    <property type="protein sequence ID" value="PKZ41783.1"/>
    <property type="molecule type" value="Genomic_DNA"/>
</dbReference>
<evidence type="ECO:0000256" key="1">
    <source>
        <dbReference type="SAM" id="MobiDB-lite"/>
    </source>
</evidence>
<proteinExistence type="predicted"/>
<keyword evidence="3" id="KW-1185">Reference proteome</keyword>